<dbReference type="GO" id="GO:0019867">
    <property type="term" value="C:outer membrane"/>
    <property type="evidence" value="ECO:0007669"/>
    <property type="project" value="InterPro"/>
</dbReference>
<feature type="domain" description="POTRA" evidence="4">
    <location>
        <begin position="256"/>
        <end position="331"/>
    </location>
</feature>
<reference evidence="6" key="1">
    <citation type="submission" date="2017-06" db="EMBL/GenBank/DDBJ databases">
        <title>Genome analysis of Fimbriiglobus ruber SP5, the first member of the order Planctomycetales with confirmed chitinolytic capability.</title>
        <authorList>
            <person name="Ravin N.V."/>
            <person name="Rakitin A.L."/>
            <person name="Ivanova A.A."/>
            <person name="Beletsky A.V."/>
            <person name="Kulichevskaya I.S."/>
            <person name="Mardanov A.V."/>
            <person name="Dedysh S.N."/>
        </authorList>
    </citation>
    <scope>NUCLEOTIDE SEQUENCE [LARGE SCALE GENOMIC DNA]</scope>
    <source>
        <strain evidence="6">SP5</strain>
    </source>
</reference>
<dbReference type="InterPro" id="IPR003715">
    <property type="entry name" value="Poly_export_N"/>
</dbReference>
<dbReference type="InterPro" id="IPR010827">
    <property type="entry name" value="BamA/TamA_POTRA"/>
</dbReference>
<feature type="domain" description="Polysaccharide export protein N-terminal" evidence="3">
    <location>
        <begin position="85"/>
        <end position="133"/>
    </location>
</feature>
<evidence type="ECO:0000313" key="6">
    <source>
        <dbReference type="Proteomes" id="UP000214646"/>
    </source>
</evidence>
<dbReference type="Gene3D" id="3.10.560.10">
    <property type="entry name" value="Outer membrane lipoprotein wza domain like"/>
    <property type="match status" value="1"/>
</dbReference>
<evidence type="ECO:0000313" key="5">
    <source>
        <dbReference type="EMBL" id="OWK43440.1"/>
    </source>
</evidence>
<evidence type="ECO:0000259" key="3">
    <source>
        <dbReference type="Pfam" id="PF02563"/>
    </source>
</evidence>
<comment type="caution">
    <text evidence="5">The sequence shown here is derived from an EMBL/GenBank/DDBJ whole genome shotgun (WGS) entry which is preliminary data.</text>
</comment>
<evidence type="ECO:0000256" key="1">
    <source>
        <dbReference type="ARBA" id="ARBA00022729"/>
    </source>
</evidence>
<dbReference type="InterPro" id="IPR049712">
    <property type="entry name" value="Poly_export"/>
</dbReference>
<dbReference type="GO" id="GO:0015159">
    <property type="term" value="F:polysaccharide transmembrane transporter activity"/>
    <property type="evidence" value="ECO:0007669"/>
    <property type="project" value="InterPro"/>
</dbReference>
<gene>
    <name evidence="5" type="ORF">FRUB_03039</name>
</gene>
<dbReference type="PANTHER" id="PTHR33619:SF3">
    <property type="entry name" value="POLYSACCHARIDE EXPORT PROTEIN GFCE-RELATED"/>
    <property type="match status" value="1"/>
</dbReference>
<dbReference type="Proteomes" id="UP000214646">
    <property type="component" value="Unassembled WGS sequence"/>
</dbReference>
<evidence type="ECO:0000259" key="4">
    <source>
        <dbReference type="Pfam" id="PF07244"/>
    </source>
</evidence>
<proteinExistence type="predicted"/>
<dbReference type="Pfam" id="PF02563">
    <property type="entry name" value="Poly_export"/>
    <property type="match status" value="1"/>
</dbReference>
<keyword evidence="6" id="KW-1185">Reference proteome</keyword>
<sequence length="554" mass="59528">MQPQDVLHLSVADATKEGAIDGLFTVDADGTLDLGENFGGPAKVANLKLKDVEKLLADRLADTFENPTVTVGLSQSRGAQEIPGQHIVRPDGTISLGSFGNVKVTGMTPPKIKAAIEKQLGRSLDKPEIEVEVSACNSKYYYVVTDISGNGGQIVRVPSSGGEAVTDVVSSLGGAKAVVAKRMWVARQSGTERQILPVDWTAITRGQTGTNYQLLPGDRLFIVGKPAAESARPARPITTPRETAPAPRRSGGEPDRVGRLIIEGNTITGQRVILNEIALYPGQILDYLKLKQAESALSRLGIFDRDNPPMVEVLSADSDGAYKDIRVRVKEARTGKLELSSGLSTGTGLFGLISISEQNFDIFRLPASLADFLSGHSFRGARQIAGIEITIGTRAQTCAVTLHEPRLFDGRYGLTFRAHLFRHSGDKNDGAAGWEVDAELQRNKVALVNVAYGSPDGLNVSFPRPLVNTARQLYTAIDARKVWERMRSMAGKSSTMFGGGMTLPSAKYLEHLPQYFAPDPASRLRQILDTASETAPAPRRVSGSEPAATSTNLD</sequence>
<dbReference type="Gene3D" id="3.30.1950.10">
    <property type="entry name" value="wza like domain"/>
    <property type="match status" value="2"/>
</dbReference>
<dbReference type="Gene3D" id="2.40.160.50">
    <property type="entry name" value="membrane protein fhac: a member of the omp85/tpsb transporter family"/>
    <property type="match status" value="1"/>
</dbReference>
<dbReference type="AlphaFoldDB" id="A0A225DPS5"/>
<dbReference type="Gene3D" id="3.10.20.310">
    <property type="entry name" value="membrane protein fhac"/>
    <property type="match status" value="1"/>
</dbReference>
<accession>A0A225DPS5</accession>
<keyword evidence="1" id="KW-0732">Signal</keyword>
<evidence type="ECO:0000256" key="2">
    <source>
        <dbReference type="SAM" id="MobiDB-lite"/>
    </source>
</evidence>
<feature type="region of interest" description="Disordered" evidence="2">
    <location>
        <begin position="231"/>
        <end position="256"/>
    </location>
</feature>
<feature type="region of interest" description="Disordered" evidence="2">
    <location>
        <begin position="531"/>
        <end position="554"/>
    </location>
</feature>
<protein>
    <submittedName>
        <fullName evidence="5">Outer membrane protein assembly factor YaeT</fullName>
    </submittedName>
</protein>
<dbReference type="PANTHER" id="PTHR33619">
    <property type="entry name" value="POLYSACCHARIDE EXPORT PROTEIN GFCE-RELATED"/>
    <property type="match status" value="1"/>
</dbReference>
<dbReference type="EMBL" id="NIDE01000004">
    <property type="protein sequence ID" value="OWK43440.1"/>
    <property type="molecule type" value="Genomic_DNA"/>
</dbReference>
<dbReference type="Pfam" id="PF07244">
    <property type="entry name" value="POTRA"/>
    <property type="match status" value="1"/>
</dbReference>
<organism evidence="5 6">
    <name type="scientific">Fimbriiglobus ruber</name>
    <dbReference type="NCBI Taxonomy" id="1908690"/>
    <lineage>
        <taxon>Bacteria</taxon>
        <taxon>Pseudomonadati</taxon>
        <taxon>Planctomycetota</taxon>
        <taxon>Planctomycetia</taxon>
        <taxon>Gemmatales</taxon>
        <taxon>Gemmataceae</taxon>
        <taxon>Fimbriiglobus</taxon>
    </lineage>
</organism>
<name>A0A225DPS5_9BACT</name>